<dbReference type="PANTHER" id="PTHR43791">
    <property type="entry name" value="PERMEASE-RELATED"/>
    <property type="match status" value="1"/>
</dbReference>
<sequence>MSDLKEDYKHDAAHVEVASQFDDAEIARAKAQHVADTAADGYVDPTLIISPEENNALRKKINRRVLPLLCLAYICQALDKGTLGTASIMGWQADVGAVGQDYALTSTFLWIGIIVGEPIANQLVRRLPLGKLIGIAIIIWSALLLGLAFSLSIIPVFVIRALLGFSESVVGPVLLSITVQWYLKVEQPFVSACWQAMLGAQSAIGGLLGFGFYHVQKTHGLFGWQWMTIAIALFSFVAGTVILLFLPDSPTQARWATEDEKVKFVERVRSNNQGIKQKHFRRDQLVEAFTDPYTLVLFGLAFTQTLVVGGINTFNNLLMNKAFGFTVLQSQLLNIPLGAMTILTYFLITGLIKRFNQTLLIMMAFTIPNIIGSIVLLTVTPSDKTKGGLVVAFYIMQVFQSCNPAIFLMLSRNVAGQTKKSILYAVTYIGWAGGNSAAPQLFQAKWAPRYLRSLEIHLALYGCFIIICCLGRMLLVSRNKKKEAAQQGHEPTNMLAFDDLTDIQNPDFRYCL</sequence>
<evidence type="ECO:0000313" key="9">
    <source>
        <dbReference type="Proteomes" id="UP000279236"/>
    </source>
</evidence>
<feature type="transmembrane region" description="Helical" evidence="6">
    <location>
        <begin position="157"/>
        <end position="177"/>
    </location>
</feature>
<dbReference type="InterPro" id="IPR020846">
    <property type="entry name" value="MFS_dom"/>
</dbReference>
<feature type="transmembrane region" description="Helical" evidence="6">
    <location>
        <begin position="422"/>
        <end position="442"/>
    </location>
</feature>
<dbReference type="OrthoDB" id="6730379at2759"/>
<feature type="transmembrane region" description="Helical" evidence="6">
    <location>
        <begin position="102"/>
        <end position="120"/>
    </location>
</feature>
<evidence type="ECO:0000256" key="2">
    <source>
        <dbReference type="ARBA" id="ARBA00022448"/>
    </source>
</evidence>
<feature type="transmembrane region" description="Helical" evidence="6">
    <location>
        <begin position="292"/>
        <end position="311"/>
    </location>
</feature>
<feature type="transmembrane region" description="Helical" evidence="6">
    <location>
        <begin position="189"/>
        <end position="212"/>
    </location>
</feature>
<dbReference type="InterPro" id="IPR011701">
    <property type="entry name" value="MFS"/>
</dbReference>
<dbReference type="GeneID" id="39591987"/>
<feature type="transmembrane region" description="Helical" evidence="6">
    <location>
        <begin position="454"/>
        <end position="475"/>
    </location>
</feature>
<comment type="subcellular location">
    <subcellularLocation>
        <location evidence="1">Membrane</location>
        <topology evidence="1">Multi-pass membrane protein</topology>
    </subcellularLocation>
</comment>
<feature type="transmembrane region" description="Helical" evidence="6">
    <location>
        <begin position="331"/>
        <end position="352"/>
    </location>
</feature>
<evidence type="ECO:0000256" key="6">
    <source>
        <dbReference type="SAM" id="Phobius"/>
    </source>
</evidence>
<feature type="transmembrane region" description="Helical" evidence="6">
    <location>
        <begin position="65"/>
        <end position="90"/>
    </location>
</feature>
<dbReference type="GO" id="GO:0022857">
    <property type="term" value="F:transmembrane transporter activity"/>
    <property type="evidence" value="ECO:0007669"/>
    <property type="project" value="InterPro"/>
</dbReference>
<feature type="transmembrane region" description="Helical" evidence="6">
    <location>
        <begin position="224"/>
        <end position="246"/>
    </location>
</feature>
<dbReference type="EMBL" id="RSCE01000005">
    <property type="protein sequence ID" value="RSH82467.1"/>
    <property type="molecule type" value="Genomic_DNA"/>
</dbReference>
<evidence type="ECO:0000256" key="5">
    <source>
        <dbReference type="ARBA" id="ARBA00023136"/>
    </source>
</evidence>
<comment type="caution">
    <text evidence="8">The sequence shown here is derived from an EMBL/GenBank/DDBJ whole genome shotgun (WGS) entry which is preliminary data.</text>
</comment>
<reference evidence="8 9" key="1">
    <citation type="submission" date="2018-11" db="EMBL/GenBank/DDBJ databases">
        <title>Genome sequence of Apiotrichum porosum DSM 27194.</title>
        <authorList>
            <person name="Aliyu H."/>
            <person name="Gorte O."/>
            <person name="Ochsenreither K."/>
        </authorList>
    </citation>
    <scope>NUCLEOTIDE SEQUENCE [LARGE SCALE GENOMIC DNA]</scope>
    <source>
        <strain evidence="8 9">DSM 27194</strain>
    </source>
</reference>
<name>A0A427XUJ1_9TREE</name>
<evidence type="ECO:0000256" key="3">
    <source>
        <dbReference type="ARBA" id="ARBA00022692"/>
    </source>
</evidence>
<evidence type="ECO:0000313" key="8">
    <source>
        <dbReference type="EMBL" id="RSH82467.1"/>
    </source>
</evidence>
<dbReference type="Gene3D" id="1.20.1250.20">
    <property type="entry name" value="MFS general substrate transporter like domains"/>
    <property type="match status" value="2"/>
</dbReference>
<dbReference type="GO" id="GO:0016020">
    <property type="term" value="C:membrane"/>
    <property type="evidence" value="ECO:0007669"/>
    <property type="project" value="UniProtKB-SubCell"/>
</dbReference>
<dbReference type="PROSITE" id="PS50850">
    <property type="entry name" value="MFS"/>
    <property type="match status" value="1"/>
</dbReference>
<keyword evidence="5 6" id="KW-0472">Membrane</keyword>
<evidence type="ECO:0000256" key="1">
    <source>
        <dbReference type="ARBA" id="ARBA00004141"/>
    </source>
</evidence>
<gene>
    <name evidence="8" type="ORF">EHS24_007444</name>
</gene>
<dbReference type="InterPro" id="IPR036259">
    <property type="entry name" value="MFS_trans_sf"/>
</dbReference>
<keyword evidence="3 6" id="KW-0812">Transmembrane</keyword>
<feature type="transmembrane region" description="Helical" evidence="6">
    <location>
        <begin position="391"/>
        <end position="410"/>
    </location>
</feature>
<proteinExistence type="predicted"/>
<dbReference type="Proteomes" id="UP000279236">
    <property type="component" value="Unassembled WGS sequence"/>
</dbReference>
<keyword evidence="4 6" id="KW-1133">Transmembrane helix</keyword>
<dbReference type="PANTHER" id="PTHR43791:SF63">
    <property type="entry name" value="HIGH AFFINITY CYSTEINE TRANSPORTER"/>
    <property type="match status" value="1"/>
</dbReference>
<dbReference type="SUPFAM" id="SSF103473">
    <property type="entry name" value="MFS general substrate transporter"/>
    <property type="match status" value="1"/>
</dbReference>
<dbReference type="AlphaFoldDB" id="A0A427XUJ1"/>
<feature type="domain" description="Major facilitator superfamily (MFS) profile" evidence="7">
    <location>
        <begin position="65"/>
        <end position="480"/>
    </location>
</feature>
<keyword evidence="2" id="KW-0813">Transport</keyword>
<dbReference type="Pfam" id="PF07690">
    <property type="entry name" value="MFS_1"/>
    <property type="match status" value="1"/>
</dbReference>
<keyword evidence="9" id="KW-1185">Reference proteome</keyword>
<evidence type="ECO:0000259" key="7">
    <source>
        <dbReference type="PROSITE" id="PS50850"/>
    </source>
</evidence>
<evidence type="ECO:0000256" key="4">
    <source>
        <dbReference type="ARBA" id="ARBA00022989"/>
    </source>
</evidence>
<organism evidence="8 9">
    <name type="scientific">Apiotrichum porosum</name>
    <dbReference type="NCBI Taxonomy" id="105984"/>
    <lineage>
        <taxon>Eukaryota</taxon>
        <taxon>Fungi</taxon>
        <taxon>Dikarya</taxon>
        <taxon>Basidiomycota</taxon>
        <taxon>Agaricomycotina</taxon>
        <taxon>Tremellomycetes</taxon>
        <taxon>Trichosporonales</taxon>
        <taxon>Trichosporonaceae</taxon>
        <taxon>Apiotrichum</taxon>
    </lineage>
</organism>
<feature type="transmembrane region" description="Helical" evidence="6">
    <location>
        <begin position="359"/>
        <end position="379"/>
    </location>
</feature>
<accession>A0A427XUJ1</accession>
<feature type="transmembrane region" description="Helical" evidence="6">
    <location>
        <begin position="132"/>
        <end position="151"/>
    </location>
</feature>
<dbReference type="RefSeq" id="XP_028476699.1">
    <property type="nucleotide sequence ID" value="XM_028622806.1"/>
</dbReference>
<protein>
    <recommendedName>
        <fullName evidence="7">Major facilitator superfamily (MFS) profile domain-containing protein</fullName>
    </recommendedName>
</protein>